<evidence type="ECO:0000313" key="1">
    <source>
        <dbReference type="EMBL" id="MFC4723010.1"/>
    </source>
</evidence>
<comment type="caution">
    <text evidence="1">The sequence shown here is derived from an EMBL/GenBank/DDBJ whole genome shotgun (WGS) entry which is preliminary data.</text>
</comment>
<proteinExistence type="predicted"/>
<keyword evidence="2" id="KW-1185">Reference proteome</keyword>
<dbReference type="Proteomes" id="UP001595953">
    <property type="component" value="Unassembled WGS sequence"/>
</dbReference>
<sequence>MKPIFFNNIEFKEIVTKVKELVKEADNLPDQGVRDYTADVLKYYDLLHREPLARILEIIERGYPDLADRLKQDYTIHTLLELYDFHKNEADQ</sequence>
<name>A0ABV9N5E4_9FLAO</name>
<gene>
    <name evidence="1" type="ORF">ACFO5O_11810</name>
</gene>
<organism evidence="1 2">
    <name type="scientific">Geojedonia litorea</name>
    <dbReference type="NCBI Taxonomy" id="1268269"/>
    <lineage>
        <taxon>Bacteria</taxon>
        <taxon>Pseudomonadati</taxon>
        <taxon>Bacteroidota</taxon>
        <taxon>Flavobacteriia</taxon>
        <taxon>Flavobacteriales</taxon>
        <taxon>Flavobacteriaceae</taxon>
        <taxon>Geojedonia</taxon>
    </lineage>
</organism>
<accession>A0ABV9N5E4</accession>
<evidence type="ECO:0000313" key="2">
    <source>
        <dbReference type="Proteomes" id="UP001595953"/>
    </source>
</evidence>
<dbReference type="EMBL" id="JBHSGP010000014">
    <property type="protein sequence ID" value="MFC4723010.1"/>
    <property type="molecule type" value="Genomic_DNA"/>
</dbReference>
<protein>
    <submittedName>
        <fullName evidence="1">Uncharacterized protein</fullName>
    </submittedName>
</protein>
<dbReference type="RefSeq" id="WP_387964013.1">
    <property type="nucleotide sequence ID" value="NZ_JBHSGP010000014.1"/>
</dbReference>
<reference evidence="2" key="1">
    <citation type="journal article" date="2019" name="Int. J. Syst. Evol. Microbiol.">
        <title>The Global Catalogue of Microorganisms (GCM) 10K type strain sequencing project: providing services to taxonomists for standard genome sequencing and annotation.</title>
        <authorList>
            <consortium name="The Broad Institute Genomics Platform"/>
            <consortium name="The Broad Institute Genome Sequencing Center for Infectious Disease"/>
            <person name="Wu L."/>
            <person name="Ma J."/>
        </authorList>
    </citation>
    <scope>NUCLEOTIDE SEQUENCE [LARGE SCALE GENOMIC DNA]</scope>
    <source>
        <strain evidence="2">CCUG 63682</strain>
    </source>
</reference>